<dbReference type="RefSeq" id="XP_035318155.1">
    <property type="nucleotide sequence ID" value="XM_035466607.1"/>
</dbReference>
<organism evidence="2 3">
    <name type="scientific">Geosmithia morbida</name>
    <dbReference type="NCBI Taxonomy" id="1094350"/>
    <lineage>
        <taxon>Eukaryota</taxon>
        <taxon>Fungi</taxon>
        <taxon>Dikarya</taxon>
        <taxon>Ascomycota</taxon>
        <taxon>Pezizomycotina</taxon>
        <taxon>Sordariomycetes</taxon>
        <taxon>Hypocreomycetidae</taxon>
        <taxon>Hypocreales</taxon>
        <taxon>Bionectriaceae</taxon>
        <taxon>Geosmithia</taxon>
    </lineage>
</organism>
<dbReference type="AlphaFoldDB" id="A0A9P4YPS7"/>
<keyword evidence="1" id="KW-0472">Membrane</keyword>
<accession>A0A9P4YPS7</accession>
<reference evidence="2" key="1">
    <citation type="submission" date="2020-03" db="EMBL/GenBank/DDBJ databases">
        <title>Site-based positive gene gene selection in Geosmithia morbida across the United States reveals a broad range of putative effectors and factors for local host and environmental adapation.</title>
        <authorList>
            <person name="Onufrak A."/>
            <person name="Murdoch R.W."/>
            <person name="Gazis R."/>
            <person name="Huff M."/>
            <person name="Staton M."/>
            <person name="Klingeman W."/>
            <person name="Hadziabdic D."/>
        </authorList>
    </citation>
    <scope>NUCLEOTIDE SEQUENCE</scope>
    <source>
        <strain evidence="2">1262</strain>
    </source>
</reference>
<comment type="caution">
    <text evidence="2">The sequence shown here is derived from an EMBL/GenBank/DDBJ whole genome shotgun (WGS) entry which is preliminary data.</text>
</comment>
<gene>
    <name evidence="2" type="ORF">GMORB2_4633</name>
</gene>
<keyword evidence="1" id="KW-0812">Transmembrane</keyword>
<evidence type="ECO:0000256" key="1">
    <source>
        <dbReference type="SAM" id="Phobius"/>
    </source>
</evidence>
<feature type="transmembrane region" description="Helical" evidence="1">
    <location>
        <begin position="92"/>
        <end position="111"/>
    </location>
</feature>
<name>A0A9P4YPS7_9HYPO</name>
<keyword evidence="3" id="KW-1185">Reference proteome</keyword>
<sequence length="130" mass="14286">MASEDEDVETTTFADRLDSWGSLHTRPRQLLPLLLFSPPLFLSTYVNLAGFPTGAAGISAAWSGLYALMALRRKPAGRSVATRFLSPRGLTRGAAIGLGVANAVAGGWVFLHGDWDRDEEERVKRNRWEE</sequence>
<dbReference type="GeneID" id="55970861"/>
<evidence type="ECO:0000313" key="3">
    <source>
        <dbReference type="Proteomes" id="UP000749293"/>
    </source>
</evidence>
<proteinExistence type="predicted"/>
<protein>
    <submittedName>
        <fullName evidence="2">Uncharacterized protein</fullName>
    </submittedName>
</protein>
<feature type="transmembrane region" description="Helical" evidence="1">
    <location>
        <begin position="54"/>
        <end position="71"/>
    </location>
</feature>
<keyword evidence="1" id="KW-1133">Transmembrane helix</keyword>
<evidence type="ECO:0000313" key="2">
    <source>
        <dbReference type="EMBL" id="KAF4119503.1"/>
    </source>
</evidence>
<dbReference type="OrthoDB" id="4868994at2759"/>
<dbReference type="Proteomes" id="UP000749293">
    <property type="component" value="Unassembled WGS sequence"/>
</dbReference>
<dbReference type="EMBL" id="JAANYQ010000023">
    <property type="protein sequence ID" value="KAF4119503.1"/>
    <property type="molecule type" value="Genomic_DNA"/>
</dbReference>